<evidence type="ECO:0000256" key="6">
    <source>
        <dbReference type="ARBA" id="ARBA00023288"/>
    </source>
</evidence>
<evidence type="ECO:0000256" key="1">
    <source>
        <dbReference type="ARBA" id="ARBA00004609"/>
    </source>
</evidence>
<dbReference type="GO" id="GO:0010215">
    <property type="term" value="P:cellulose microfibril organization"/>
    <property type="evidence" value="ECO:0007669"/>
    <property type="project" value="InterPro"/>
</dbReference>
<keyword evidence="5" id="KW-0325">Glycoprotein</keyword>
<dbReference type="Pfam" id="PF25079">
    <property type="entry name" value="COB_C"/>
    <property type="match status" value="2"/>
</dbReference>
<keyword evidence="6" id="KW-0449">Lipoprotein</keyword>
<evidence type="ECO:0000256" key="4">
    <source>
        <dbReference type="ARBA" id="ARBA00022729"/>
    </source>
</evidence>
<keyword evidence="3" id="KW-0472">Membrane</keyword>
<dbReference type="AlphaFoldDB" id="A0A8S9RIX8"/>
<organism evidence="8 9">
    <name type="scientific">Brassica cretica</name>
    <name type="common">Mustard</name>
    <dbReference type="NCBI Taxonomy" id="69181"/>
    <lineage>
        <taxon>Eukaryota</taxon>
        <taxon>Viridiplantae</taxon>
        <taxon>Streptophyta</taxon>
        <taxon>Embryophyta</taxon>
        <taxon>Tracheophyta</taxon>
        <taxon>Spermatophyta</taxon>
        <taxon>Magnoliopsida</taxon>
        <taxon>eudicotyledons</taxon>
        <taxon>Gunneridae</taxon>
        <taxon>Pentapetalae</taxon>
        <taxon>rosids</taxon>
        <taxon>malvids</taxon>
        <taxon>Brassicales</taxon>
        <taxon>Brassicaceae</taxon>
        <taxon>Brassiceae</taxon>
        <taxon>Brassica</taxon>
    </lineage>
</organism>
<comment type="caution">
    <text evidence="8">The sequence shown here is derived from an EMBL/GenBank/DDBJ whole genome shotgun (WGS) entry which is preliminary data.</text>
</comment>
<accession>A0A8S9RIX8</accession>
<dbReference type="InterPro" id="IPR056900">
    <property type="entry name" value="COB_C"/>
</dbReference>
<dbReference type="PANTHER" id="PTHR31673">
    <property type="entry name" value="PROTEIN COBRA"/>
    <property type="match status" value="1"/>
</dbReference>
<keyword evidence="4" id="KW-0732">Signal</keyword>
<dbReference type="Proteomes" id="UP000712600">
    <property type="component" value="Unassembled WGS sequence"/>
</dbReference>
<dbReference type="InterPro" id="IPR006918">
    <property type="entry name" value="COBRA_pln"/>
</dbReference>
<name>A0A8S9RIX8_BRACR</name>
<sequence length="618" mass="69271">MLGKSKMLQVLVKIENKQEYRHVEKPGWKLSWHWVNKTVIWDMRGAETTEQGNCSAFASSETLPHCCLRRPTIVDLLPGAPFNMQVSNCCRGGVLTSMSQDRINHVSAFHMTIGNFPDDPGEFTMPYDFDIGVPGYTCSNATSVDPTKYSTDKGRRKTQALATWEAECVYSQTKSSQSPKCCVSLSAFYYQNIVPCPTCSCGCSSSNCVKPGVVPPLLEQKHDPHVEVSPVVLVKIENKQEYRHVEKPGWKLSWHWVNKTVIWDMRGAETTEQGNCSAFASSETLPHCCLRRPTIVDLLPGAPFNMQVSNCCRGGVLTSMSQDRINHVSAFHMTIGNFPDDPGEFTMPYDFDIGVPGYTCSNATSVDPTKYSTDKGRRKTQALATWEAECVYSQTKSSQSPKCCVSLSAFYYQNIVPCPTCSCGFSSSNCVKPGEMPPLLEQKHDPHVEVSPVVQCTNHMCPIHIHWHVKVNYKKYWRVKITATNLNKMKNYSDWNLLVLHPNLNNVTQVFSFNYKPMTPLHKSINDTGMFWGIKFYNDVLLQAGELGNVQTEILLGKDIGNFTFKNGWAFPRRILFNGDECVMPSPDDYPRLPNSASSSSGVSSFVSFVFCFLLLLV</sequence>
<gene>
    <name evidence="8" type="ORF">F2Q69_00060583</name>
</gene>
<proteinExistence type="inferred from homology"/>
<protein>
    <recommendedName>
        <fullName evidence="7">COBRA C-terminal domain-containing protein</fullName>
    </recommendedName>
</protein>
<dbReference type="GO" id="GO:0005886">
    <property type="term" value="C:plasma membrane"/>
    <property type="evidence" value="ECO:0007669"/>
    <property type="project" value="UniProtKB-SubCell"/>
</dbReference>
<dbReference type="Pfam" id="PF04833">
    <property type="entry name" value="COBRA"/>
    <property type="match status" value="2"/>
</dbReference>
<dbReference type="EMBL" id="QGKX02000095">
    <property type="protein sequence ID" value="KAF3572749.1"/>
    <property type="molecule type" value="Genomic_DNA"/>
</dbReference>
<comment type="subcellular location">
    <subcellularLocation>
        <location evidence="1">Cell membrane</location>
        <topology evidence="1">Lipid-anchor</topology>
        <topology evidence="1">GPI-anchor</topology>
    </subcellularLocation>
</comment>
<feature type="domain" description="COBRA C-terminal" evidence="7">
    <location>
        <begin position="402"/>
        <end position="591"/>
    </location>
</feature>
<reference evidence="8" key="1">
    <citation type="submission" date="2019-12" db="EMBL/GenBank/DDBJ databases">
        <title>Genome sequencing and annotation of Brassica cretica.</title>
        <authorList>
            <person name="Studholme D.J."/>
            <person name="Sarris P."/>
        </authorList>
    </citation>
    <scope>NUCLEOTIDE SEQUENCE</scope>
    <source>
        <strain evidence="8">PFS-109/04</strain>
        <tissue evidence="8">Leaf</tissue>
    </source>
</reference>
<feature type="domain" description="COBRA C-terminal" evidence="7">
    <location>
        <begin position="180"/>
        <end position="210"/>
    </location>
</feature>
<dbReference type="PANTHER" id="PTHR31673:SF47">
    <property type="entry name" value="COBRA-LIKE PROTEIN"/>
    <property type="match status" value="1"/>
</dbReference>
<dbReference type="GO" id="GO:0052324">
    <property type="term" value="P:plant-type cell wall cellulose biosynthetic process"/>
    <property type="evidence" value="ECO:0007669"/>
    <property type="project" value="TreeGrafter"/>
</dbReference>
<evidence type="ECO:0000313" key="8">
    <source>
        <dbReference type="EMBL" id="KAF3572749.1"/>
    </source>
</evidence>
<comment type="similarity">
    <text evidence="2">Belongs to the COBRA family.</text>
</comment>
<evidence type="ECO:0000313" key="9">
    <source>
        <dbReference type="Proteomes" id="UP000712600"/>
    </source>
</evidence>
<evidence type="ECO:0000256" key="2">
    <source>
        <dbReference type="ARBA" id="ARBA00005507"/>
    </source>
</evidence>
<evidence type="ECO:0000256" key="5">
    <source>
        <dbReference type="ARBA" id="ARBA00023180"/>
    </source>
</evidence>
<dbReference type="GO" id="GO:0098552">
    <property type="term" value="C:side of membrane"/>
    <property type="evidence" value="ECO:0007669"/>
    <property type="project" value="UniProtKB-KW"/>
</dbReference>
<evidence type="ECO:0000256" key="3">
    <source>
        <dbReference type="ARBA" id="ARBA00022622"/>
    </source>
</evidence>
<keyword evidence="3" id="KW-0336">GPI-anchor</keyword>
<evidence type="ECO:0000259" key="7">
    <source>
        <dbReference type="Pfam" id="PF25079"/>
    </source>
</evidence>